<keyword evidence="3" id="KW-1185">Reference proteome</keyword>
<dbReference type="EMBL" id="LT906555">
    <property type="protein sequence ID" value="SNW62538.1"/>
    <property type="molecule type" value="Genomic_DNA"/>
</dbReference>
<keyword evidence="1" id="KW-0472">Membrane</keyword>
<proteinExistence type="predicted"/>
<keyword evidence="1" id="KW-1133">Transmembrane helix</keyword>
<dbReference type="RefSeq" id="YP_009448840.1">
    <property type="nucleotide sequence ID" value="NC_036594.1"/>
</dbReference>
<organism evidence="2">
    <name type="scientific">Orpheovirus IHUMI-LCC2</name>
    <dbReference type="NCBI Taxonomy" id="2023057"/>
    <lineage>
        <taxon>Viruses</taxon>
        <taxon>Varidnaviria</taxon>
        <taxon>Bamfordvirae</taxon>
        <taxon>Nucleocytoviricota</taxon>
        <taxon>Megaviricetes</taxon>
        <taxon>Pimascovirales</taxon>
        <taxon>Ocovirineae</taxon>
        <taxon>Orpheoviridae</taxon>
        <taxon>Alphaorpheovirus</taxon>
        <taxon>Alphaorpheovirus massiliense</taxon>
    </lineage>
</organism>
<name>A0A2I2L4S4_9VIRU</name>
<feature type="transmembrane region" description="Helical" evidence="1">
    <location>
        <begin position="21"/>
        <end position="45"/>
    </location>
</feature>
<gene>
    <name evidence="2" type="ORF">ORPV_634</name>
</gene>
<evidence type="ECO:0000313" key="3">
    <source>
        <dbReference type="Proteomes" id="UP000236316"/>
    </source>
</evidence>
<sequence>MIDSYITIYYDQCIGTHKLKLYHLIHVVLMIFLLNYIIFILYNVVGLLTKIHKPPIILIK</sequence>
<protein>
    <submittedName>
        <fullName evidence="2">Transmembrane domain-containing protein</fullName>
    </submittedName>
</protein>
<evidence type="ECO:0000313" key="2">
    <source>
        <dbReference type="EMBL" id="SNW62538.1"/>
    </source>
</evidence>
<accession>A0A2I2L4S4</accession>
<evidence type="ECO:0000256" key="1">
    <source>
        <dbReference type="SAM" id="Phobius"/>
    </source>
</evidence>
<dbReference type="Proteomes" id="UP000236316">
    <property type="component" value="Segment"/>
</dbReference>
<dbReference type="KEGG" id="vg:35382444"/>
<dbReference type="GeneID" id="35382444"/>
<reference evidence="2" key="1">
    <citation type="submission" date="2017-08" db="EMBL/GenBank/DDBJ databases">
        <authorList>
            <consortium name="Urmite Genomes"/>
        </authorList>
    </citation>
    <scope>NUCLEOTIDE SEQUENCE [LARGE SCALE GENOMIC DNA]</scope>
    <source>
        <strain evidence="2">IHUMI-LCC2</strain>
    </source>
</reference>
<keyword evidence="1 2" id="KW-0812">Transmembrane</keyword>